<dbReference type="RefSeq" id="WP_309940813.1">
    <property type="nucleotide sequence ID" value="NZ_AP025306.1"/>
</dbReference>
<dbReference type="PROSITE" id="PS51257">
    <property type="entry name" value="PROKAR_LIPOPROTEIN"/>
    <property type="match status" value="1"/>
</dbReference>
<evidence type="ECO:0000313" key="1">
    <source>
        <dbReference type="EMBL" id="MDR6240685.1"/>
    </source>
</evidence>
<accession>A0AAE4BU56</accession>
<protein>
    <recommendedName>
        <fullName evidence="3">Lipoprotein</fullName>
    </recommendedName>
</protein>
<keyword evidence="2" id="KW-1185">Reference proteome</keyword>
<sequence length="275" mass="31488">MDKILTLATFCLLAGTLFSCQDQENNLDQVNMLTLNTPKEYSLDACEKFPVHLSSKLAFDGYQVFRNDSLIINENLAIEVLELQLLLDNFQKNSVATNNYEIKVFFKRIFNNSIKFKTITHERDDFLMNEMSIYLPANKSTSTFVNLEKGTSSNTASGNGINYQMFIFLSNNELHFASPELLNENITNDSSRTQFRSIFQNLQTDEINILEDLMCNISRHNQVKNSNHLLIPIDKSTSINNCSFQSNGNYKGIIFIDKIEEDLIKIVIKYANKSL</sequence>
<dbReference type="Proteomes" id="UP001185092">
    <property type="component" value="Unassembled WGS sequence"/>
</dbReference>
<dbReference type="EMBL" id="JAVDQD010000005">
    <property type="protein sequence ID" value="MDR6240685.1"/>
    <property type="molecule type" value="Genomic_DNA"/>
</dbReference>
<name>A0AAE4BU56_9BACT</name>
<evidence type="ECO:0008006" key="3">
    <source>
        <dbReference type="Google" id="ProtNLM"/>
    </source>
</evidence>
<reference evidence="1" key="1">
    <citation type="submission" date="2023-07" db="EMBL/GenBank/DDBJ databases">
        <title>Genomic Encyclopedia of Type Strains, Phase IV (KMG-IV): sequencing the most valuable type-strain genomes for metagenomic binning, comparative biology and taxonomic classification.</title>
        <authorList>
            <person name="Goeker M."/>
        </authorList>
    </citation>
    <scope>NUCLEOTIDE SEQUENCE</scope>
    <source>
        <strain evidence="1">DSM 26174</strain>
    </source>
</reference>
<dbReference type="AlphaFoldDB" id="A0AAE4BU56"/>
<evidence type="ECO:0000313" key="2">
    <source>
        <dbReference type="Proteomes" id="UP001185092"/>
    </source>
</evidence>
<gene>
    <name evidence="1" type="ORF">HNQ88_003761</name>
</gene>
<organism evidence="1 2">
    <name type="scientific">Aureibacter tunicatorum</name>
    <dbReference type="NCBI Taxonomy" id="866807"/>
    <lineage>
        <taxon>Bacteria</taxon>
        <taxon>Pseudomonadati</taxon>
        <taxon>Bacteroidota</taxon>
        <taxon>Cytophagia</taxon>
        <taxon>Cytophagales</taxon>
        <taxon>Persicobacteraceae</taxon>
        <taxon>Aureibacter</taxon>
    </lineage>
</organism>
<comment type="caution">
    <text evidence="1">The sequence shown here is derived from an EMBL/GenBank/DDBJ whole genome shotgun (WGS) entry which is preliminary data.</text>
</comment>
<proteinExistence type="predicted"/>